<name>X0UGX2_9ZZZZ</name>
<comment type="caution">
    <text evidence="2">The sequence shown here is derived from an EMBL/GenBank/DDBJ whole genome shotgun (WGS) entry which is preliminary data.</text>
</comment>
<feature type="domain" description="NTP pyrophosphohydrolase MazG-like" evidence="1">
    <location>
        <begin position="37"/>
        <end position="101"/>
    </location>
</feature>
<dbReference type="PANTHER" id="PTHR42702">
    <property type="entry name" value="NUCLEOTIDE PYROPHOSPHOHYDROLASE"/>
    <property type="match status" value="1"/>
</dbReference>
<proteinExistence type="predicted"/>
<evidence type="ECO:0000259" key="1">
    <source>
        <dbReference type="Pfam" id="PF03819"/>
    </source>
</evidence>
<gene>
    <name evidence="2" type="ORF">S01H1_27150</name>
</gene>
<dbReference type="SUPFAM" id="SSF101386">
    <property type="entry name" value="all-alpha NTP pyrophosphatases"/>
    <property type="match status" value="1"/>
</dbReference>
<dbReference type="AlphaFoldDB" id="X0UGX2"/>
<organism evidence="2">
    <name type="scientific">marine sediment metagenome</name>
    <dbReference type="NCBI Taxonomy" id="412755"/>
    <lineage>
        <taxon>unclassified sequences</taxon>
        <taxon>metagenomes</taxon>
        <taxon>ecological metagenomes</taxon>
    </lineage>
</organism>
<accession>X0UGX2</accession>
<protein>
    <recommendedName>
        <fullName evidence="1">NTP pyrophosphohydrolase MazG-like domain-containing protein</fullName>
    </recommendedName>
</protein>
<dbReference type="Gene3D" id="1.10.287.1080">
    <property type="entry name" value="MazG-like"/>
    <property type="match status" value="1"/>
</dbReference>
<dbReference type="Pfam" id="PF03819">
    <property type="entry name" value="MazG"/>
    <property type="match status" value="1"/>
</dbReference>
<sequence>MASKILNGRSRSIKEWQSLVTDWAVTKGFSWTREDVDTMLLRIHSEVSEASEAVRDKNVEEFAEELADIFIRLVNLCEVWKIDLEEEVIKKHNKNVDRPHLHGRKKK</sequence>
<dbReference type="PANTHER" id="PTHR42702:SF1">
    <property type="entry name" value="REGULATORY PROTEIN FOR BETA-LACTAMASE"/>
    <property type="match status" value="1"/>
</dbReference>
<dbReference type="EMBL" id="BARS01016504">
    <property type="protein sequence ID" value="GAF87780.1"/>
    <property type="molecule type" value="Genomic_DNA"/>
</dbReference>
<dbReference type="InterPro" id="IPR004518">
    <property type="entry name" value="MazG-like_dom"/>
</dbReference>
<evidence type="ECO:0000313" key="2">
    <source>
        <dbReference type="EMBL" id="GAF87780.1"/>
    </source>
</evidence>
<reference evidence="2" key="1">
    <citation type="journal article" date="2014" name="Front. Microbiol.">
        <title>High frequency of phylogenetically diverse reductive dehalogenase-homologous genes in deep subseafloor sedimentary metagenomes.</title>
        <authorList>
            <person name="Kawai M."/>
            <person name="Futagami T."/>
            <person name="Toyoda A."/>
            <person name="Takaki Y."/>
            <person name="Nishi S."/>
            <person name="Hori S."/>
            <person name="Arai W."/>
            <person name="Tsubouchi T."/>
            <person name="Morono Y."/>
            <person name="Uchiyama I."/>
            <person name="Ito T."/>
            <person name="Fujiyama A."/>
            <person name="Inagaki F."/>
            <person name="Takami H."/>
        </authorList>
    </citation>
    <scope>NUCLEOTIDE SEQUENCE</scope>
    <source>
        <strain evidence="2">Expedition CK06-06</strain>
    </source>
</reference>